<dbReference type="Proteomes" id="UP001168821">
    <property type="component" value="Unassembled WGS sequence"/>
</dbReference>
<dbReference type="EMBL" id="JALNTZ010000005">
    <property type="protein sequence ID" value="KAJ3650658.1"/>
    <property type="molecule type" value="Genomic_DNA"/>
</dbReference>
<gene>
    <name evidence="2" type="ORF">Zmor_016743</name>
</gene>
<comment type="caution">
    <text evidence="2">The sequence shown here is derived from an EMBL/GenBank/DDBJ whole genome shotgun (WGS) entry which is preliminary data.</text>
</comment>
<organism evidence="2 3">
    <name type="scientific">Zophobas morio</name>
    <dbReference type="NCBI Taxonomy" id="2755281"/>
    <lineage>
        <taxon>Eukaryota</taxon>
        <taxon>Metazoa</taxon>
        <taxon>Ecdysozoa</taxon>
        <taxon>Arthropoda</taxon>
        <taxon>Hexapoda</taxon>
        <taxon>Insecta</taxon>
        <taxon>Pterygota</taxon>
        <taxon>Neoptera</taxon>
        <taxon>Endopterygota</taxon>
        <taxon>Coleoptera</taxon>
        <taxon>Polyphaga</taxon>
        <taxon>Cucujiformia</taxon>
        <taxon>Tenebrionidae</taxon>
        <taxon>Zophobas</taxon>
    </lineage>
</organism>
<accession>A0AA38I7W6</accession>
<dbReference type="AlphaFoldDB" id="A0AA38I7W6"/>
<feature type="region of interest" description="Disordered" evidence="1">
    <location>
        <begin position="24"/>
        <end position="44"/>
    </location>
</feature>
<sequence>MHTHDPVIQRAGVRCYREGACSQQIRAHPKENSPNPDLSPGKKETARSLVMAVGRERCHRAPRERSDAIGPCVMHLNWLINDSAATCDLMGGDFSRDAAAGGVNQIAEGRYRRRHRPLTQMASGAGAIAASGEPLITTTFLNKQIFGLGGRLCCGDGKNDRGGRKIDDVTEKSENVEGLKH</sequence>
<reference evidence="2" key="1">
    <citation type="journal article" date="2023" name="G3 (Bethesda)">
        <title>Whole genome assemblies of Zophobas morio and Tenebrio molitor.</title>
        <authorList>
            <person name="Kaur S."/>
            <person name="Stinson S.A."/>
            <person name="diCenzo G.C."/>
        </authorList>
    </citation>
    <scope>NUCLEOTIDE SEQUENCE</scope>
    <source>
        <strain evidence="2">QUZm001</strain>
    </source>
</reference>
<protein>
    <submittedName>
        <fullName evidence="2">Uncharacterized protein</fullName>
    </submittedName>
</protein>
<name>A0AA38I7W6_9CUCU</name>
<evidence type="ECO:0000313" key="2">
    <source>
        <dbReference type="EMBL" id="KAJ3650658.1"/>
    </source>
</evidence>
<keyword evidence="3" id="KW-1185">Reference proteome</keyword>
<evidence type="ECO:0000256" key="1">
    <source>
        <dbReference type="SAM" id="MobiDB-lite"/>
    </source>
</evidence>
<proteinExistence type="predicted"/>
<evidence type="ECO:0000313" key="3">
    <source>
        <dbReference type="Proteomes" id="UP001168821"/>
    </source>
</evidence>